<organism evidence="4 5">
    <name type="scientific">Tectimicrobiota bacterium</name>
    <dbReference type="NCBI Taxonomy" id="2528274"/>
    <lineage>
        <taxon>Bacteria</taxon>
        <taxon>Pseudomonadati</taxon>
        <taxon>Nitrospinota/Tectimicrobiota group</taxon>
        <taxon>Candidatus Tectimicrobiota</taxon>
    </lineage>
</organism>
<keyword evidence="3" id="KW-1133">Transmembrane helix</keyword>
<feature type="region of interest" description="Disordered" evidence="2">
    <location>
        <begin position="630"/>
        <end position="670"/>
    </location>
</feature>
<feature type="region of interest" description="Disordered" evidence="2">
    <location>
        <begin position="535"/>
        <end position="586"/>
    </location>
</feature>
<keyword evidence="1" id="KW-0175">Coiled coil</keyword>
<feature type="coiled-coil region" evidence="1">
    <location>
        <begin position="688"/>
        <end position="743"/>
    </location>
</feature>
<feature type="compositionally biased region" description="Basic and acidic residues" evidence="2">
    <location>
        <begin position="553"/>
        <end position="586"/>
    </location>
</feature>
<sequence length="1181" mass="131946">MADISYQRILDFLGRVLEGRLKVRRLEAVLGLVLSLLGILLLAPAAVALQPLFGYAALLYLVLSVALLGGGIAWAFIRLRRRVGRESLALEIEGERPDLGSNLISSLQLFPRKGRLGADDPTSPELIDALVEETSAQVRNLRPETFISYEAPRGMGRLGGWLAAAAVACALLWPGLYPRAGFLLANAFDLMPSRITHVYLTASAGRVLPGSPVAFEVRTEGRRPGEVTLEFTPPGGGRNSAGRLPMEKAEEDRYRATWAGGESDVWVTAWAGRFRSVPVEVKVIQPPQVESVDVVLFPPEYTGLKPSRGEDGGHIRGYLGSSVQVRIRADRPLTEAVLAMADGWRVPLKQAPDGALEGVLLLSGPGSYQVRLKDTNGFANSAPSRYRIDIIQDAPPQVEVTEPGKDLTVEADEQVGVRFRASDDFGVRGVMLEVRAGNSPPRQVRVWGGEAPQKAVDGSHVFDMRTMGLRPGSVLTYRFIAEDTDTVSGPKKGFSASYTIRIRDREAAIAKLDEDLGKISSQILDLLGDFLERTGREEEEKEKKPAGKQQAQKGKEGGKEPQAKEGQRRREEARQARRPEESMTRKAERILEAVQRARTQLRPQNPRESLANMDLDALQRQLQDTLDRFLRPSEQPAAPRGETPEQRQRREEDLASRQEEATETLERLASMGEDIQRNVRMDRVGRSADSLFQRQQALERAMEKLRQDGSMSDEARRRLEQEMAELQKEMSKLMQELAGLAQRMPAEFMNQRGMRNLPMQDMMKGFDRIRDMMRKGDMRGALEALRQMMGQMQRMRAALRGMQQQQMMAQRGGGPMRNQQNELSAIVEEQQAILGETVSVLDNAVDRLKKSASPRLKGLAEQLGRERKEEQSLAEKAGGVLCVQGKPRPAKPAAGPAAPQGEAEAKADEEKAKAIEQAGRTRQQAMEEMDQLLQRGDWGGIYHRMSEWWAALRGPECDEDKMAVQRKEKWEEARKQIESLLQGAERGMSGEERGGMAGLRHRQEILRKRLSTFEERLRQFMQVFPFIDPAILRRIMEAGDAMKRAGTSLEKRSPSQAVPPEEEAIQRLAQGQNAMQQAMQQMAQRGNMGMGTPQGFGMYRSPGTGWWARNPEVQGAEDFRPQQREGEEGQLGTQFSEVLIPDRDQYRVPPQFREDVMEALKDGMPGGLRGEIEDYFDRLTK</sequence>
<feature type="compositionally biased region" description="Basic and acidic residues" evidence="2">
    <location>
        <begin position="535"/>
        <end position="545"/>
    </location>
</feature>
<keyword evidence="3" id="KW-0812">Transmembrane</keyword>
<feature type="transmembrane region" description="Helical" evidence="3">
    <location>
        <begin position="55"/>
        <end position="77"/>
    </location>
</feature>
<feature type="compositionally biased region" description="Basic and acidic residues" evidence="2">
    <location>
        <begin position="642"/>
        <end position="666"/>
    </location>
</feature>
<evidence type="ECO:0000256" key="1">
    <source>
        <dbReference type="SAM" id="Coils"/>
    </source>
</evidence>
<evidence type="ECO:0000256" key="3">
    <source>
        <dbReference type="SAM" id="Phobius"/>
    </source>
</evidence>
<dbReference type="Proteomes" id="UP000782312">
    <property type="component" value="Unassembled WGS sequence"/>
</dbReference>
<feature type="compositionally biased region" description="Low complexity" evidence="2">
    <location>
        <begin position="884"/>
        <end position="902"/>
    </location>
</feature>
<protein>
    <submittedName>
        <fullName evidence="4">DUF4175 family protein</fullName>
    </submittedName>
</protein>
<accession>A0A932MQ63</accession>
<name>A0A932MQ63_UNCTE</name>
<reference evidence="4" key="1">
    <citation type="submission" date="2020-07" db="EMBL/GenBank/DDBJ databases">
        <title>Huge and variable diversity of episymbiotic CPR bacteria and DPANN archaea in groundwater ecosystems.</title>
        <authorList>
            <person name="He C.Y."/>
            <person name="Keren R."/>
            <person name="Whittaker M."/>
            <person name="Farag I.F."/>
            <person name="Doudna J."/>
            <person name="Cate J.H.D."/>
            <person name="Banfield J.F."/>
        </authorList>
    </citation>
    <scope>NUCLEOTIDE SEQUENCE</scope>
    <source>
        <strain evidence="4">NC_groundwater_763_Ag_S-0.2um_68_21</strain>
    </source>
</reference>
<feature type="compositionally biased region" description="Basic and acidic residues" evidence="2">
    <location>
        <begin position="903"/>
        <end position="912"/>
    </location>
</feature>
<keyword evidence="3" id="KW-0472">Membrane</keyword>
<feature type="transmembrane region" description="Helical" evidence="3">
    <location>
        <begin position="28"/>
        <end position="49"/>
    </location>
</feature>
<dbReference type="AlphaFoldDB" id="A0A932MQ63"/>
<proteinExistence type="predicted"/>
<evidence type="ECO:0000313" key="5">
    <source>
        <dbReference type="Proteomes" id="UP000782312"/>
    </source>
</evidence>
<gene>
    <name evidence="4" type="ORF">HYZ11_18470</name>
</gene>
<comment type="caution">
    <text evidence="4">The sequence shown here is derived from an EMBL/GenBank/DDBJ whole genome shotgun (WGS) entry which is preliminary data.</text>
</comment>
<evidence type="ECO:0000313" key="4">
    <source>
        <dbReference type="EMBL" id="MBI3129598.1"/>
    </source>
</evidence>
<dbReference type="EMBL" id="JACPUR010000041">
    <property type="protein sequence ID" value="MBI3129598.1"/>
    <property type="molecule type" value="Genomic_DNA"/>
</dbReference>
<dbReference type="InterPro" id="IPR012683">
    <property type="entry name" value="CHP02302_TM"/>
</dbReference>
<feature type="transmembrane region" description="Helical" evidence="3">
    <location>
        <begin position="158"/>
        <end position="176"/>
    </location>
</feature>
<feature type="region of interest" description="Disordered" evidence="2">
    <location>
        <begin position="883"/>
        <end position="912"/>
    </location>
</feature>
<evidence type="ECO:0000256" key="2">
    <source>
        <dbReference type="SAM" id="MobiDB-lite"/>
    </source>
</evidence>
<dbReference type="Pfam" id="PF13779">
    <property type="entry name" value="DUF4175"/>
    <property type="match status" value="1"/>
</dbReference>